<accession>W0RD47</accession>
<evidence type="ECO:0000313" key="12">
    <source>
        <dbReference type="Proteomes" id="UP000019151"/>
    </source>
</evidence>
<keyword evidence="5 7" id="KW-0560">Oxidoreductase</keyword>
<dbReference type="Proteomes" id="UP000019151">
    <property type="component" value="Chromosome"/>
</dbReference>
<sequence length="186" mass="20249">MRTSDAIQSRRSIKRFTDRPVTRGEIETLLAAATQAPNHRLTNPWRFYVLGPEARHAYGVALGDRKARKIEDPEKARATRETVAGEHRALPAMIAVAVVQNENPEIREEDYAAAMMAVQTIALTAVELGLGTHIKSGAVMDDPAARAAIGVRDGERIVALINVGEPAEVPPPKPRTPAAEHTVWLP</sequence>
<keyword evidence="3 7" id="KW-0288">FMN</keyword>
<evidence type="ECO:0000256" key="1">
    <source>
        <dbReference type="ARBA" id="ARBA00007118"/>
    </source>
</evidence>
<evidence type="ECO:0000313" key="11">
    <source>
        <dbReference type="EMBL" id="AHG88230.1"/>
    </source>
</evidence>
<dbReference type="InterPro" id="IPR052530">
    <property type="entry name" value="NAD(P)H_nitroreductase"/>
</dbReference>
<dbReference type="FunCoup" id="W0RD47">
    <property type="interactions" value="59"/>
</dbReference>
<evidence type="ECO:0000256" key="9">
    <source>
        <dbReference type="SAM" id="MobiDB-lite"/>
    </source>
</evidence>
<dbReference type="RefSeq" id="WP_025409775.1">
    <property type="nucleotide sequence ID" value="NZ_CP007128.1"/>
</dbReference>
<keyword evidence="4 7" id="KW-0521">NADP</keyword>
<dbReference type="EMBL" id="CP007128">
    <property type="protein sequence ID" value="AHG88230.1"/>
    <property type="molecule type" value="Genomic_DNA"/>
</dbReference>
<protein>
    <recommendedName>
        <fullName evidence="7">Putative NAD(P)H nitroreductase</fullName>
        <ecNumber evidence="7">1.-.-.-</ecNumber>
    </recommendedName>
</protein>
<feature type="region of interest" description="Disordered" evidence="9">
    <location>
        <begin position="166"/>
        <end position="186"/>
    </location>
</feature>
<dbReference type="PANTHER" id="PTHR43821">
    <property type="entry name" value="NAD(P)H NITROREDUCTASE YDJA-RELATED"/>
    <property type="match status" value="1"/>
</dbReference>
<evidence type="ECO:0000259" key="10">
    <source>
        <dbReference type="Pfam" id="PF00881"/>
    </source>
</evidence>
<dbReference type="CDD" id="cd02135">
    <property type="entry name" value="YdjA-like"/>
    <property type="match status" value="1"/>
</dbReference>
<evidence type="ECO:0000256" key="6">
    <source>
        <dbReference type="ARBA" id="ARBA00023027"/>
    </source>
</evidence>
<feature type="domain" description="Nitroreductase" evidence="10">
    <location>
        <begin position="7"/>
        <end position="164"/>
    </location>
</feature>
<evidence type="ECO:0000256" key="4">
    <source>
        <dbReference type="ARBA" id="ARBA00022857"/>
    </source>
</evidence>
<dbReference type="InParanoid" id="W0RD47"/>
<feature type="binding site" description="in other chain" evidence="8">
    <location>
        <begin position="10"/>
        <end position="12"/>
    </location>
    <ligand>
        <name>FMN</name>
        <dbReference type="ChEBI" id="CHEBI:58210"/>
        <note>ligand shared between dimeric partners</note>
    </ligand>
</feature>
<reference evidence="11 12" key="1">
    <citation type="journal article" date="2014" name="Genome Announc.">
        <title>Genome Sequence and Methylome of Soil Bacterium Gemmatirosa kalamazoonensis KBS708T, a Member of the Rarely Cultivated Gemmatimonadetes Phylum.</title>
        <authorList>
            <person name="Debruyn J.M."/>
            <person name="Radosevich M."/>
            <person name="Wommack K.E."/>
            <person name="Polson S.W."/>
            <person name="Hauser L.J."/>
            <person name="Fawaz M.N."/>
            <person name="Korlach J."/>
            <person name="Tsai Y.C."/>
        </authorList>
    </citation>
    <scope>NUCLEOTIDE SEQUENCE [LARGE SCALE GENOMIC DNA]</scope>
    <source>
        <strain evidence="11 12">KBS708</strain>
    </source>
</reference>
<dbReference type="eggNOG" id="COG0778">
    <property type="taxonomic scope" value="Bacteria"/>
</dbReference>
<evidence type="ECO:0000256" key="8">
    <source>
        <dbReference type="PIRSR" id="PIRSR000232-1"/>
    </source>
</evidence>
<evidence type="ECO:0000256" key="7">
    <source>
        <dbReference type="PIRNR" id="PIRNR000232"/>
    </source>
</evidence>
<evidence type="ECO:0000256" key="2">
    <source>
        <dbReference type="ARBA" id="ARBA00022630"/>
    </source>
</evidence>
<dbReference type="AlphaFoldDB" id="W0RD47"/>
<organism evidence="11 12">
    <name type="scientific">Gemmatirosa kalamazoonensis</name>
    <dbReference type="NCBI Taxonomy" id="861299"/>
    <lineage>
        <taxon>Bacteria</taxon>
        <taxon>Pseudomonadati</taxon>
        <taxon>Gemmatimonadota</taxon>
        <taxon>Gemmatimonadia</taxon>
        <taxon>Gemmatimonadales</taxon>
        <taxon>Gemmatimonadaceae</taxon>
        <taxon>Gemmatirosa</taxon>
    </lineage>
</organism>
<keyword evidence="12" id="KW-1185">Reference proteome</keyword>
<comment type="similarity">
    <text evidence="1 7">Belongs to the nitroreductase family.</text>
</comment>
<evidence type="ECO:0000256" key="5">
    <source>
        <dbReference type="ARBA" id="ARBA00023002"/>
    </source>
</evidence>
<dbReference type="InterPro" id="IPR000415">
    <property type="entry name" value="Nitroreductase-like"/>
</dbReference>
<keyword evidence="6 7" id="KW-0520">NAD</keyword>
<evidence type="ECO:0000256" key="3">
    <source>
        <dbReference type="ARBA" id="ARBA00022643"/>
    </source>
</evidence>
<dbReference type="EC" id="1.-.-.-" evidence="7"/>
<dbReference type="InterPro" id="IPR029479">
    <property type="entry name" value="Nitroreductase"/>
</dbReference>
<dbReference type="InterPro" id="IPR026021">
    <property type="entry name" value="YdjA-like"/>
</dbReference>
<keyword evidence="2 7" id="KW-0285">Flavoprotein</keyword>
<dbReference type="Gene3D" id="3.40.109.10">
    <property type="entry name" value="NADH Oxidase"/>
    <property type="match status" value="1"/>
</dbReference>
<dbReference type="SUPFAM" id="SSF55469">
    <property type="entry name" value="FMN-dependent nitroreductase-like"/>
    <property type="match status" value="1"/>
</dbReference>
<dbReference type="PANTHER" id="PTHR43821:SF1">
    <property type="entry name" value="NAD(P)H NITROREDUCTASE YDJA-RELATED"/>
    <property type="match status" value="1"/>
</dbReference>
<comment type="cofactor">
    <cofactor evidence="8">
        <name>FMN</name>
        <dbReference type="ChEBI" id="CHEBI:58210"/>
    </cofactor>
    <text evidence="8">Binds 1 FMN per subunit.</text>
</comment>
<proteinExistence type="inferred from homology"/>
<dbReference type="OrthoDB" id="9804207at2"/>
<dbReference type="KEGG" id="gba:J421_0693"/>
<gene>
    <name evidence="11" type="ORF">J421_0693</name>
</gene>
<dbReference type="HOGENOM" id="CLU_070764_5_1_0"/>
<feature type="binding site" evidence="8">
    <location>
        <position position="39"/>
    </location>
    <ligand>
        <name>FMN</name>
        <dbReference type="ChEBI" id="CHEBI:58210"/>
        <note>ligand shared between dimeric partners</note>
    </ligand>
</feature>
<dbReference type="STRING" id="861299.J421_0693"/>
<dbReference type="GO" id="GO:0016491">
    <property type="term" value="F:oxidoreductase activity"/>
    <property type="evidence" value="ECO:0007669"/>
    <property type="project" value="UniProtKB-UniRule"/>
</dbReference>
<name>W0RD47_9BACT</name>
<dbReference type="Pfam" id="PF00881">
    <property type="entry name" value="Nitroreductase"/>
    <property type="match status" value="1"/>
</dbReference>
<dbReference type="PIRSF" id="PIRSF000232">
    <property type="entry name" value="YdjA"/>
    <property type="match status" value="1"/>
</dbReference>